<organism evidence="1 2">
    <name type="scientific">Actinomadura rugatobispora</name>
    <dbReference type="NCBI Taxonomy" id="1994"/>
    <lineage>
        <taxon>Bacteria</taxon>
        <taxon>Bacillati</taxon>
        <taxon>Actinomycetota</taxon>
        <taxon>Actinomycetes</taxon>
        <taxon>Streptosporangiales</taxon>
        <taxon>Thermomonosporaceae</taxon>
        <taxon>Actinomadura</taxon>
    </lineage>
</organism>
<sequence>MGDDQGVYLVRDDGSHAWALARGLLVHLDWLEPVIPAEVALALRGPS</sequence>
<protein>
    <submittedName>
        <fullName evidence="1">Uncharacterized protein</fullName>
    </submittedName>
</protein>
<gene>
    <name evidence="1" type="ORF">ACFPZN_18895</name>
</gene>
<accession>A0ABW0ZWJ5</accession>
<dbReference type="RefSeq" id="WP_378283319.1">
    <property type="nucleotide sequence ID" value="NZ_JBHSON010000024.1"/>
</dbReference>
<comment type="caution">
    <text evidence="1">The sequence shown here is derived from an EMBL/GenBank/DDBJ whole genome shotgun (WGS) entry which is preliminary data.</text>
</comment>
<evidence type="ECO:0000313" key="1">
    <source>
        <dbReference type="EMBL" id="MFC5747700.1"/>
    </source>
</evidence>
<reference evidence="2" key="1">
    <citation type="journal article" date="2019" name="Int. J. Syst. Evol. Microbiol.">
        <title>The Global Catalogue of Microorganisms (GCM) 10K type strain sequencing project: providing services to taxonomists for standard genome sequencing and annotation.</title>
        <authorList>
            <consortium name="The Broad Institute Genomics Platform"/>
            <consortium name="The Broad Institute Genome Sequencing Center for Infectious Disease"/>
            <person name="Wu L."/>
            <person name="Ma J."/>
        </authorList>
    </citation>
    <scope>NUCLEOTIDE SEQUENCE [LARGE SCALE GENOMIC DNA]</scope>
    <source>
        <strain evidence="2">KCTC 42087</strain>
    </source>
</reference>
<dbReference type="EMBL" id="JBHSON010000024">
    <property type="protein sequence ID" value="MFC5747700.1"/>
    <property type="molecule type" value="Genomic_DNA"/>
</dbReference>
<proteinExistence type="predicted"/>
<dbReference type="Proteomes" id="UP001596074">
    <property type="component" value="Unassembled WGS sequence"/>
</dbReference>
<keyword evidence="2" id="KW-1185">Reference proteome</keyword>
<name>A0ABW0ZWJ5_9ACTN</name>
<evidence type="ECO:0000313" key="2">
    <source>
        <dbReference type="Proteomes" id="UP001596074"/>
    </source>
</evidence>